<dbReference type="EMBL" id="JANBPT010001006">
    <property type="protein sequence ID" value="KAJ1910782.1"/>
    <property type="molecule type" value="Genomic_DNA"/>
</dbReference>
<feature type="compositionally biased region" description="Basic and acidic residues" evidence="1">
    <location>
        <begin position="141"/>
        <end position="153"/>
    </location>
</feature>
<accession>A0A9W7ZQF3</accession>
<feature type="compositionally biased region" description="Low complexity" evidence="1">
    <location>
        <begin position="47"/>
        <end position="56"/>
    </location>
</feature>
<evidence type="ECO:0000313" key="3">
    <source>
        <dbReference type="Proteomes" id="UP001150569"/>
    </source>
</evidence>
<feature type="compositionally biased region" description="Low complexity" evidence="1">
    <location>
        <begin position="77"/>
        <end position="91"/>
    </location>
</feature>
<keyword evidence="3" id="KW-1185">Reference proteome</keyword>
<protein>
    <submittedName>
        <fullName evidence="2">Uncharacterized protein</fullName>
    </submittedName>
</protein>
<reference evidence="2" key="1">
    <citation type="submission" date="2022-07" db="EMBL/GenBank/DDBJ databases">
        <title>Phylogenomic reconstructions and comparative analyses of Kickxellomycotina fungi.</title>
        <authorList>
            <person name="Reynolds N.K."/>
            <person name="Stajich J.E."/>
            <person name="Barry K."/>
            <person name="Grigoriev I.V."/>
            <person name="Crous P."/>
            <person name="Smith M.E."/>
        </authorList>
    </citation>
    <scope>NUCLEOTIDE SEQUENCE</scope>
    <source>
        <strain evidence="2">RSA 861</strain>
    </source>
</reference>
<evidence type="ECO:0000313" key="2">
    <source>
        <dbReference type="EMBL" id="KAJ1910782.1"/>
    </source>
</evidence>
<evidence type="ECO:0000256" key="1">
    <source>
        <dbReference type="SAM" id="MobiDB-lite"/>
    </source>
</evidence>
<feature type="region of interest" description="Disordered" evidence="1">
    <location>
        <begin position="23"/>
        <end position="159"/>
    </location>
</feature>
<feature type="compositionally biased region" description="Polar residues" evidence="1">
    <location>
        <begin position="99"/>
        <end position="110"/>
    </location>
</feature>
<name>A0A9W7ZQF3_9FUNG</name>
<proteinExistence type="predicted"/>
<dbReference type="Proteomes" id="UP001150569">
    <property type="component" value="Unassembled WGS sequence"/>
</dbReference>
<organism evidence="2 3">
    <name type="scientific">Tieghemiomyces parasiticus</name>
    <dbReference type="NCBI Taxonomy" id="78921"/>
    <lineage>
        <taxon>Eukaryota</taxon>
        <taxon>Fungi</taxon>
        <taxon>Fungi incertae sedis</taxon>
        <taxon>Zoopagomycota</taxon>
        <taxon>Kickxellomycotina</taxon>
        <taxon>Dimargaritomycetes</taxon>
        <taxon>Dimargaritales</taxon>
        <taxon>Dimargaritaceae</taxon>
        <taxon>Tieghemiomyces</taxon>
    </lineage>
</organism>
<feature type="compositionally biased region" description="Acidic residues" evidence="1">
    <location>
        <begin position="129"/>
        <end position="140"/>
    </location>
</feature>
<gene>
    <name evidence="2" type="ORF">IWQ60_010478</name>
</gene>
<comment type="caution">
    <text evidence="2">The sequence shown here is derived from an EMBL/GenBank/DDBJ whole genome shotgun (WGS) entry which is preliminary data.</text>
</comment>
<sequence length="159" mass="16723">MRSVPGVNAPLGYNFRARNVARPGAEVSADGLRPGSQSTLAHTMPASTGSTVTSSTAQPQTLQVPHNRGGRTDDGKSGSVLGSSVGSQQPGFRAPPNTPLNKTSIPSLGLNTLGGPDPIPKMMSMSLKEEDEDEEKDEADNETHGNDRDKHTGVFELEM</sequence>
<dbReference type="AlphaFoldDB" id="A0A9W7ZQF3"/>